<evidence type="ECO:0000256" key="10">
    <source>
        <dbReference type="ARBA" id="ARBA00071128"/>
    </source>
</evidence>
<dbReference type="InterPro" id="IPR011029">
    <property type="entry name" value="DEATH-like_dom_sf"/>
</dbReference>
<evidence type="ECO:0000313" key="17">
    <source>
        <dbReference type="RefSeq" id="XP_054850598.1"/>
    </source>
</evidence>
<dbReference type="InterPro" id="IPR001875">
    <property type="entry name" value="DED_dom"/>
</dbReference>
<dbReference type="GO" id="GO:0005123">
    <property type="term" value="F:death receptor binding"/>
    <property type="evidence" value="ECO:0007669"/>
    <property type="project" value="TreeGrafter"/>
</dbReference>
<dbReference type="FunFam" id="1.10.533.10:FF:000062">
    <property type="entry name" value="Fas-associated via death domain"/>
    <property type="match status" value="1"/>
</dbReference>
<evidence type="ECO:0000313" key="14">
    <source>
        <dbReference type="Proteomes" id="UP001190640"/>
    </source>
</evidence>
<dbReference type="AlphaFoldDB" id="A0AA97K7Y9"/>
<dbReference type="GO" id="GO:0001819">
    <property type="term" value="P:positive regulation of cytokine production"/>
    <property type="evidence" value="ECO:0007669"/>
    <property type="project" value="UniProtKB-ARBA"/>
</dbReference>
<dbReference type="CDD" id="cd08306">
    <property type="entry name" value="Death_FADD"/>
    <property type="match status" value="1"/>
</dbReference>
<dbReference type="SUPFAM" id="SSF47986">
    <property type="entry name" value="DEATH domain"/>
    <property type="match status" value="1"/>
</dbReference>
<evidence type="ECO:0000256" key="6">
    <source>
        <dbReference type="ARBA" id="ARBA00022859"/>
    </source>
</evidence>
<dbReference type="RefSeq" id="XP_054850598.1">
    <property type="nucleotide sequence ID" value="XM_054994623.1"/>
</dbReference>
<dbReference type="SMART" id="SM00005">
    <property type="entry name" value="DEATH"/>
    <property type="match status" value="1"/>
</dbReference>
<dbReference type="InterPro" id="IPR016729">
    <property type="entry name" value="FADD"/>
</dbReference>
<dbReference type="PROSITE" id="PS50017">
    <property type="entry name" value="DEATH_DOMAIN"/>
    <property type="match status" value="1"/>
</dbReference>
<dbReference type="Proteomes" id="UP001190640">
    <property type="component" value="Chromosome 12"/>
</dbReference>
<evidence type="ECO:0000256" key="8">
    <source>
        <dbReference type="ARBA" id="ARBA00066149"/>
    </source>
</evidence>
<dbReference type="InterPro" id="IPR000488">
    <property type="entry name" value="Death_dom"/>
</dbReference>
<feature type="domain" description="DED" evidence="13">
    <location>
        <begin position="3"/>
        <end position="81"/>
    </location>
</feature>
<evidence type="ECO:0000256" key="4">
    <source>
        <dbReference type="ARBA" id="ARBA00022588"/>
    </source>
</evidence>
<organism evidence="14 15">
    <name type="scientific">Eublepharis macularius</name>
    <name type="common">Leopard gecko</name>
    <name type="synonym">Cyrtodactylus macularius</name>
    <dbReference type="NCBI Taxonomy" id="481883"/>
    <lineage>
        <taxon>Eukaryota</taxon>
        <taxon>Metazoa</taxon>
        <taxon>Chordata</taxon>
        <taxon>Craniata</taxon>
        <taxon>Vertebrata</taxon>
        <taxon>Euteleostomi</taxon>
        <taxon>Lepidosauria</taxon>
        <taxon>Squamata</taxon>
        <taxon>Bifurcata</taxon>
        <taxon>Gekkota</taxon>
        <taxon>Eublepharidae</taxon>
        <taxon>Eublepharinae</taxon>
        <taxon>Eublepharis</taxon>
    </lineage>
</organism>
<dbReference type="GO" id="GO:0045089">
    <property type="term" value="P:positive regulation of innate immune response"/>
    <property type="evidence" value="ECO:0007669"/>
    <property type="project" value="TreeGrafter"/>
</dbReference>
<dbReference type="RefSeq" id="XP_054850596.1">
    <property type="nucleotide sequence ID" value="XM_054994621.1"/>
</dbReference>
<comment type="function">
    <text evidence="7">Apoptotic adapter molecule that recruits caspases CASP8 or CASP10 to the activated FAS/CD95 or TNFRSF1A/TNFR-1 receptors. The resulting aggregate called the death-inducing signaling complex (DISC) performs CASP8 proteolytic activation. Active CASP8 initiates the subsequent cascade of caspases mediating apoptosis. Involved in interferon-mediated antiviral immune response, playing a role in the positive regulation of interferon signaling.</text>
</comment>
<dbReference type="KEGG" id="emc:129340065"/>
<dbReference type="PANTHER" id="PTHR15077">
    <property type="entry name" value="FAS-ASSOCIATING DEATH DOMAIN-CONTAINING PROTEIN FADD"/>
    <property type="match status" value="1"/>
</dbReference>
<evidence type="ECO:0000259" key="12">
    <source>
        <dbReference type="PROSITE" id="PS50017"/>
    </source>
</evidence>
<keyword evidence="5" id="KW-0053">Apoptosis</keyword>
<dbReference type="GO" id="GO:0045087">
    <property type="term" value="P:innate immune response"/>
    <property type="evidence" value="ECO:0007669"/>
    <property type="project" value="UniProtKB-KW"/>
</dbReference>
<keyword evidence="3" id="KW-0597">Phosphoprotein</keyword>
<keyword evidence="4" id="KW-0399">Innate immunity</keyword>
<keyword evidence="14" id="KW-1185">Reference proteome</keyword>
<evidence type="ECO:0000256" key="5">
    <source>
        <dbReference type="ARBA" id="ARBA00022703"/>
    </source>
</evidence>
<comment type="subcellular location">
    <subcellularLocation>
        <location evidence="1">Cytoplasm</location>
    </subcellularLocation>
</comment>
<dbReference type="PANTHER" id="PTHR15077:SF10">
    <property type="entry name" value="FAS-ASSOCIATED DEATH DOMAIN PROTEIN"/>
    <property type="match status" value="1"/>
</dbReference>
<sequence length="190" mass="21838">MDPFLVLLNSFSSSISPEELSDLKFLCQSKIGKKKLTAMERGTELFNVLLEQNVITPYNVEFLRVMLQSLKREDLLIQLEQFEGSVEGDPADQLDIEEKRKVERAFEVICDNVGKNWKMLIRKLEISDTKIDRITAAHPYNLEEQLMKSLLEWKKLKGKNAKADDLIKALRACKMNLVADKIEDALRPVV</sequence>
<dbReference type="PROSITE" id="PS50168">
    <property type="entry name" value="DED"/>
    <property type="match status" value="1"/>
</dbReference>
<gene>
    <name evidence="15 16 17" type="primary">LOC129340065</name>
</gene>
<dbReference type="Pfam" id="PF00531">
    <property type="entry name" value="Death"/>
    <property type="match status" value="1"/>
</dbReference>
<keyword evidence="6" id="KW-0391">Immunity</keyword>
<evidence type="ECO:0000313" key="15">
    <source>
        <dbReference type="RefSeq" id="XP_054850596.1"/>
    </source>
</evidence>
<accession>A0AA97K7Y9</accession>
<evidence type="ECO:0000256" key="11">
    <source>
        <dbReference type="ARBA" id="ARBA00075696"/>
    </source>
</evidence>
<proteinExistence type="predicted"/>
<dbReference type="FunFam" id="1.10.533.10:FF:000059">
    <property type="entry name" value="Fas-associated via death domain"/>
    <property type="match status" value="1"/>
</dbReference>
<dbReference type="GO" id="GO:0030674">
    <property type="term" value="F:protein-macromolecule adaptor activity"/>
    <property type="evidence" value="ECO:0007669"/>
    <property type="project" value="UniProtKB-ARBA"/>
</dbReference>
<dbReference type="Gene3D" id="1.10.533.10">
    <property type="entry name" value="Death Domain, Fas"/>
    <property type="match status" value="2"/>
</dbReference>
<dbReference type="CDD" id="cd08336">
    <property type="entry name" value="DED_FADD"/>
    <property type="match status" value="1"/>
</dbReference>
<dbReference type="GO" id="GO:2001238">
    <property type="term" value="P:positive regulation of extrinsic apoptotic signaling pathway"/>
    <property type="evidence" value="ECO:0007669"/>
    <property type="project" value="UniProtKB-ARBA"/>
</dbReference>
<dbReference type="GeneID" id="129340065"/>
<dbReference type="SMART" id="SM00031">
    <property type="entry name" value="DED"/>
    <property type="match status" value="1"/>
</dbReference>
<dbReference type="GO" id="GO:0005737">
    <property type="term" value="C:cytoplasm"/>
    <property type="evidence" value="ECO:0007669"/>
    <property type="project" value="UniProtKB-SubCell"/>
</dbReference>
<evidence type="ECO:0000259" key="13">
    <source>
        <dbReference type="PROSITE" id="PS50168"/>
    </source>
</evidence>
<dbReference type="RefSeq" id="XP_054850597.1">
    <property type="nucleotide sequence ID" value="XM_054994622.1"/>
</dbReference>
<comment type="subunit">
    <text evidence="8">Can self-associate. Component of the AIM2 PANoptosome complex, a multiprotein complex that drives inflammatory cell death (PANoptosis). Component of the death-induced signaling complex (DISC) composed of cell surface receptor FAS/CD95 or TNFRSF1A, adapter protein FADD and the CASP8 protease; recruitment of CASP8 to the complex is required for processing of CASP8 into the p18 and p10 subunits. Interacts (via death domain) with FAS (via death domain). Interacts directly (via DED domain) with NOL3 (via CARD domain); inhibits death-inducing signaling complex (DISC) assembly by inhibiting the increase in FAS-FADD binding induced by FAS activation. Interacts with CFLAR, PEA15 and MBD4. When phosphorylated, part of a complex containing HIPK3 and FAS. May interact with MAVS/IPS1. Interacts with MOCV v-CFLAR protein and PIDD1. Interacts with RIPK1 and TRADD. Interacts with stimulated TNFRSF10B. Interacts with DDX24.</text>
</comment>
<evidence type="ECO:0000256" key="2">
    <source>
        <dbReference type="ARBA" id="ARBA00022490"/>
    </source>
</evidence>
<evidence type="ECO:0000313" key="16">
    <source>
        <dbReference type="RefSeq" id="XP_054850597.1"/>
    </source>
</evidence>
<evidence type="ECO:0000256" key="3">
    <source>
        <dbReference type="ARBA" id="ARBA00022553"/>
    </source>
</evidence>
<protein>
    <recommendedName>
        <fullName evidence="9">FAS-associated death domain protein</fullName>
    </recommendedName>
    <alternativeName>
        <fullName evidence="11">FAS-associating death domain-containing protein</fullName>
    </alternativeName>
    <alternativeName>
        <fullName evidence="10">Fas-associated death domain protein</fullName>
    </alternativeName>
</protein>
<dbReference type="GO" id="GO:0089720">
    <property type="term" value="F:caspase binding"/>
    <property type="evidence" value="ECO:0007669"/>
    <property type="project" value="TreeGrafter"/>
</dbReference>
<evidence type="ECO:0000256" key="7">
    <source>
        <dbReference type="ARBA" id="ARBA00059068"/>
    </source>
</evidence>
<reference evidence="15 16" key="1">
    <citation type="submission" date="2025-04" db="UniProtKB">
        <authorList>
            <consortium name="RefSeq"/>
        </authorList>
    </citation>
    <scope>IDENTIFICATION</scope>
    <source>
        <tissue evidence="15 16">Blood</tissue>
    </source>
</reference>
<dbReference type="Pfam" id="PF01335">
    <property type="entry name" value="DED"/>
    <property type="match status" value="1"/>
</dbReference>
<name>A0AA97K7Y9_EUBMA</name>
<dbReference type="GO" id="GO:0031265">
    <property type="term" value="C:CD95 death-inducing signaling complex"/>
    <property type="evidence" value="ECO:0007669"/>
    <property type="project" value="TreeGrafter"/>
</dbReference>
<evidence type="ECO:0000256" key="1">
    <source>
        <dbReference type="ARBA" id="ARBA00004496"/>
    </source>
</evidence>
<evidence type="ECO:0000256" key="9">
    <source>
        <dbReference type="ARBA" id="ARBA00069996"/>
    </source>
</evidence>
<dbReference type="GO" id="GO:0097191">
    <property type="term" value="P:extrinsic apoptotic signaling pathway"/>
    <property type="evidence" value="ECO:0007669"/>
    <property type="project" value="TreeGrafter"/>
</dbReference>
<keyword evidence="2" id="KW-0963">Cytoplasm</keyword>
<feature type="domain" description="Death" evidence="12">
    <location>
        <begin position="102"/>
        <end position="186"/>
    </location>
</feature>